<feature type="domain" description="Peptidoglycan binding-like" evidence="1">
    <location>
        <begin position="200"/>
        <end position="235"/>
    </location>
</feature>
<keyword evidence="3" id="KW-1185">Reference proteome</keyword>
<dbReference type="InterPro" id="IPR036366">
    <property type="entry name" value="PGBDSf"/>
</dbReference>
<evidence type="ECO:0000259" key="1">
    <source>
        <dbReference type="Pfam" id="PF01471"/>
    </source>
</evidence>
<gene>
    <name evidence="2" type="ORF">SAMN05421872_102426</name>
</gene>
<reference evidence="2 3" key="1">
    <citation type="submission" date="2016-10" db="EMBL/GenBank/DDBJ databases">
        <authorList>
            <person name="de Groot N.N."/>
        </authorList>
    </citation>
    <scope>NUCLEOTIDE SEQUENCE [LARGE SCALE GENOMIC DNA]</scope>
    <source>
        <strain evidence="2 3">CGMCC 4.6858</strain>
    </source>
</reference>
<protein>
    <submittedName>
        <fullName evidence="2">Putative peptidoglycan binding domain-containing protein</fullName>
    </submittedName>
</protein>
<dbReference type="Gene3D" id="1.10.101.10">
    <property type="entry name" value="PGBD-like superfamily/PGBD"/>
    <property type="match status" value="1"/>
</dbReference>
<evidence type="ECO:0000313" key="3">
    <source>
        <dbReference type="Proteomes" id="UP000199034"/>
    </source>
</evidence>
<dbReference type="RefSeq" id="WP_090851936.1">
    <property type="nucleotide sequence ID" value="NZ_FMZM01000002.1"/>
</dbReference>
<name>A0A1G6M1U5_9ACTN</name>
<dbReference type="AlphaFoldDB" id="A0A1G6M1U5"/>
<evidence type="ECO:0000313" key="2">
    <source>
        <dbReference type="EMBL" id="SDC49439.1"/>
    </source>
</evidence>
<dbReference type="InterPro" id="IPR002477">
    <property type="entry name" value="Peptidoglycan-bd-like"/>
</dbReference>
<dbReference type="Proteomes" id="UP000199034">
    <property type="component" value="Unassembled WGS sequence"/>
</dbReference>
<dbReference type="OrthoDB" id="3790660at2"/>
<dbReference type="InterPro" id="IPR036365">
    <property type="entry name" value="PGBD-like_sf"/>
</dbReference>
<dbReference type="Pfam" id="PF01471">
    <property type="entry name" value="PG_binding_1"/>
    <property type="match status" value="1"/>
</dbReference>
<organism evidence="2 3">
    <name type="scientific">Nocardioides lianchengensis</name>
    <dbReference type="NCBI Taxonomy" id="1045774"/>
    <lineage>
        <taxon>Bacteria</taxon>
        <taxon>Bacillati</taxon>
        <taxon>Actinomycetota</taxon>
        <taxon>Actinomycetes</taxon>
        <taxon>Propionibacteriales</taxon>
        <taxon>Nocardioidaceae</taxon>
        <taxon>Nocardioides</taxon>
    </lineage>
</organism>
<accession>A0A1G6M1U5</accession>
<dbReference type="STRING" id="1045774.SAMN05421872_102426"/>
<dbReference type="SUPFAM" id="SSF47090">
    <property type="entry name" value="PGBD-like"/>
    <property type="match status" value="1"/>
</dbReference>
<sequence length="247" mass="26816">MRTRLVALLLAVVLGVGGGAAAALFGDDGGGDGGATSYADPLGLGIPKIDLDCTGEPVLVVGFGDNAAALRNEVVNTPHEDLRYLETSRSCATRWTPSSTDDTFDWVVYRSGDATDLCLDRLRKPIHRRDNVTFLVDGIDERAMCLCEVPATEAPVLQKRTPAAIAPRNEVWIGELQDMLITIDAELRPDAEVRLTGRNRVRGKYGEVMAARISAAQQESRLPETGILDAATWNRITATGCRLYDYR</sequence>
<dbReference type="EMBL" id="FMZM01000002">
    <property type="protein sequence ID" value="SDC49439.1"/>
    <property type="molecule type" value="Genomic_DNA"/>
</dbReference>
<proteinExistence type="predicted"/>